<accession>A0A0F5PP60</accession>
<comment type="caution">
    <text evidence="1">The sequence shown here is derived from an EMBL/GenBank/DDBJ whole genome shotgun (WGS) entry which is preliminary data.</text>
</comment>
<organism evidence="1 2">
    <name type="scientific">Caldanaerobacter subterraneus subsp. pacificus DSM 12653</name>
    <dbReference type="NCBI Taxonomy" id="391606"/>
    <lineage>
        <taxon>Bacteria</taxon>
        <taxon>Bacillati</taxon>
        <taxon>Bacillota</taxon>
        <taxon>Clostridia</taxon>
        <taxon>Thermoanaerobacterales</taxon>
        <taxon>Thermoanaerobacteraceae</taxon>
        <taxon>Caldanaerobacter</taxon>
    </lineage>
</organism>
<name>A0A0F5PP60_9THEO</name>
<reference evidence="1 2" key="2">
    <citation type="journal article" date="2015" name="BMC Genomics">
        <title>Analysis of three genomes within the thermophilic bacterial species Caldanaerobacter subterraneus with a focus on carbon monoxide dehydrogenase evolution and hydrolase diversity.</title>
        <authorList>
            <person name="Sant'Anna F.H."/>
            <person name="Lebedinsky A.V."/>
            <person name="Sokolova T.G."/>
            <person name="Robb F.T."/>
            <person name="Gonzalez J.M."/>
        </authorList>
    </citation>
    <scope>NUCLEOTIDE SEQUENCE [LARGE SCALE GENOMIC DNA]</scope>
    <source>
        <strain evidence="1 2">DSM 12653</strain>
    </source>
</reference>
<dbReference type="Proteomes" id="UP000010146">
    <property type="component" value="Unassembled WGS sequence"/>
</dbReference>
<proteinExistence type="predicted"/>
<protein>
    <submittedName>
        <fullName evidence="1">Uncharacterized protein</fullName>
    </submittedName>
</protein>
<dbReference type="EMBL" id="ABXP02000034">
    <property type="protein sequence ID" value="KKC30433.1"/>
    <property type="molecule type" value="Genomic_DNA"/>
</dbReference>
<gene>
    <name evidence="1" type="ORF">CDSM653_00526</name>
</gene>
<sequence length="117" mass="13443">MSNELMKETMEESFKYIPKLINGINKEIEYINNGEYKEALSLLTYILEGLDWSIQAITLTSPLHGFSIDISKTNESLNLLLTAIENSDYQLMSDILNYEIKDILCSYINHCQKGELN</sequence>
<reference evidence="1 2" key="1">
    <citation type="submission" date="2008-07" db="EMBL/GenBank/DDBJ databases">
        <authorList>
            <person name="Gonzalez J."/>
            <person name="Sokolova T."/>
            <person name="Ferriera S."/>
            <person name="Johnson J."/>
            <person name="Kravitz S."/>
            <person name="Beeson K."/>
            <person name="Sutton G."/>
            <person name="Rogers Y.-H."/>
            <person name="Friedman R."/>
            <person name="Frazier M."/>
            <person name="Venter J.C."/>
        </authorList>
    </citation>
    <scope>NUCLEOTIDE SEQUENCE [LARGE SCALE GENOMIC DNA]</scope>
    <source>
        <strain evidence="1 2">DSM 12653</strain>
    </source>
</reference>
<evidence type="ECO:0000313" key="1">
    <source>
        <dbReference type="EMBL" id="KKC30433.1"/>
    </source>
</evidence>
<reference evidence="2" key="3">
    <citation type="submission" date="2015-02" db="EMBL/GenBank/DDBJ databases">
        <title>Genome analysis of three genomes within the thermophilic hydrogenogenic bacterial species Caldanaerobacter subterraneus.</title>
        <authorList>
            <person name="Sant'Anna F.H."/>
            <person name="Lebedinsky A."/>
            <person name="Sokolova T."/>
            <person name="Robb F.T."/>
            <person name="Gonzalez J.M."/>
        </authorList>
    </citation>
    <scope>NUCLEOTIDE SEQUENCE [LARGE SCALE GENOMIC DNA]</scope>
    <source>
        <strain evidence="2">DSM 12653</strain>
    </source>
</reference>
<dbReference type="AlphaFoldDB" id="A0A0F5PP60"/>
<dbReference type="RefSeq" id="WP_043884003.1">
    <property type="nucleotide sequence ID" value="NZ_ABXP02000034.1"/>
</dbReference>
<evidence type="ECO:0000313" key="2">
    <source>
        <dbReference type="Proteomes" id="UP000010146"/>
    </source>
</evidence>